<dbReference type="Pfam" id="PF03176">
    <property type="entry name" value="MMPL"/>
    <property type="match status" value="2"/>
</dbReference>
<protein>
    <submittedName>
        <fullName evidence="8">Membrane protein</fullName>
    </submittedName>
</protein>
<keyword evidence="2" id="KW-1003">Cell membrane</keyword>
<reference evidence="8 9" key="1">
    <citation type="submission" date="2018-05" db="EMBL/GenBank/DDBJ databases">
        <title>A metagenomic window into the 2 km-deep terrestrial subsurface aquifer revealed taxonomically and functionally diverse microbial community comprising novel uncultured bacterial lineages.</title>
        <authorList>
            <person name="Kadnikov V.V."/>
            <person name="Mardanov A.V."/>
            <person name="Beletsky A.V."/>
            <person name="Banks D."/>
            <person name="Pimenov N.V."/>
            <person name="Frank Y.A."/>
            <person name="Karnachuk O.V."/>
            <person name="Ravin N.V."/>
        </authorList>
    </citation>
    <scope>NUCLEOTIDE SEQUENCE [LARGE SCALE GENOMIC DNA]</scope>
    <source>
        <strain evidence="8">BY5</strain>
    </source>
</reference>
<dbReference type="GO" id="GO:0005886">
    <property type="term" value="C:plasma membrane"/>
    <property type="evidence" value="ECO:0007669"/>
    <property type="project" value="UniProtKB-SubCell"/>
</dbReference>
<dbReference type="PANTHER" id="PTHR33406:SF13">
    <property type="entry name" value="MEMBRANE PROTEIN YDFJ"/>
    <property type="match status" value="1"/>
</dbReference>
<dbReference type="InterPro" id="IPR050545">
    <property type="entry name" value="Mycobact_MmpL"/>
</dbReference>
<evidence type="ECO:0000313" key="8">
    <source>
        <dbReference type="EMBL" id="RCK75972.1"/>
    </source>
</evidence>
<feature type="transmembrane region" description="Helical" evidence="6">
    <location>
        <begin position="155"/>
        <end position="178"/>
    </location>
</feature>
<evidence type="ECO:0000256" key="1">
    <source>
        <dbReference type="ARBA" id="ARBA00004651"/>
    </source>
</evidence>
<dbReference type="AlphaFoldDB" id="A0A367ZF12"/>
<evidence type="ECO:0000259" key="7">
    <source>
        <dbReference type="PROSITE" id="PS50156"/>
    </source>
</evidence>
<feature type="transmembrane region" description="Helical" evidence="6">
    <location>
        <begin position="454"/>
        <end position="473"/>
    </location>
</feature>
<keyword evidence="4 6" id="KW-1133">Transmembrane helix</keyword>
<evidence type="ECO:0000256" key="5">
    <source>
        <dbReference type="ARBA" id="ARBA00023136"/>
    </source>
</evidence>
<feature type="transmembrane region" description="Helical" evidence="6">
    <location>
        <begin position="112"/>
        <end position="134"/>
    </location>
</feature>
<feature type="transmembrane region" description="Helical" evidence="6">
    <location>
        <begin position="61"/>
        <end position="79"/>
    </location>
</feature>
<dbReference type="SUPFAM" id="SSF82866">
    <property type="entry name" value="Multidrug efflux transporter AcrB transmembrane domain"/>
    <property type="match status" value="2"/>
</dbReference>
<dbReference type="Gene3D" id="1.20.1640.10">
    <property type="entry name" value="Multidrug efflux transporter AcrB transmembrane domain"/>
    <property type="match status" value="2"/>
</dbReference>
<evidence type="ECO:0000256" key="4">
    <source>
        <dbReference type="ARBA" id="ARBA00022989"/>
    </source>
</evidence>
<sequence length="627" mass="68130">MAVLVLRLAPEWSDHHGRTTAVARLRQALATIPHPGIDRLSLAGMPVARADGMALIQQDQATLLPLSLLVTLIVLYLILPDWTDVLLVVLTTGFTLVYTFGLMGWLGWKFSILSSVAPVILVTTGTTYSVHPLVRLPRRGRLPDRERFPETFADLFPALAQCCLTTIVGFASLLPIQITLVHEFVAIVGTGVAIAFIVAMTLLPAMVAGLAVDGGPAAASPAQLPVPRRSRRDILRRLLNDFLPQVWRRPRLVLALLGLLMLAGLLAGTHVRVKAYVFDDFWEDSALMQQIRRAEQACLGILPVAVLVEAAPRETVVRHRYLSQAASITAFLRTLPGIGKVDSPTDFIGEVWRLFQEGEGSPPPFPPDESSLSAIFRFMLSAGNLAADQDFLTRDLSTLQIKARLFDLESASAAALLDRIRGALAATADASTTLQLTGTTVMIQETYRQTISSFMQSLGFVIGCTVIVFAWFYRDRTLVGWATAGNLGPLLCTFGFMGWWGIPIKISTITIFGIALGLAVDDTIHFLTVFRQWRARGRTDAEAARRAIVGTARGMVVSSAALFAGFLVLLWSEFEAQYLIGLLLCFNIAIALLFDLAFIPAAVSLWGPASGQSVSAPKGRMPQTTNG</sequence>
<feature type="domain" description="SSD" evidence="7">
    <location>
        <begin position="89"/>
        <end position="209"/>
    </location>
</feature>
<dbReference type="InterPro" id="IPR004869">
    <property type="entry name" value="MMPL_dom"/>
</dbReference>
<keyword evidence="5 6" id="KW-0472">Membrane</keyword>
<proteinExistence type="predicted"/>
<feature type="transmembrane region" description="Helical" evidence="6">
    <location>
        <begin position="506"/>
        <end position="530"/>
    </location>
</feature>
<dbReference type="PANTHER" id="PTHR33406">
    <property type="entry name" value="MEMBRANE PROTEIN MJ1562-RELATED"/>
    <property type="match status" value="1"/>
</dbReference>
<feature type="transmembrane region" description="Helical" evidence="6">
    <location>
        <begin position="578"/>
        <end position="603"/>
    </location>
</feature>
<feature type="transmembrane region" description="Helical" evidence="6">
    <location>
        <begin position="184"/>
        <end position="203"/>
    </location>
</feature>
<dbReference type="InterPro" id="IPR000731">
    <property type="entry name" value="SSD"/>
</dbReference>
<feature type="transmembrane region" description="Helical" evidence="6">
    <location>
        <begin position="252"/>
        <end position="271"/>
    </location>
</feature>
<gene>
    <name evidence="8" type="ORF">OZSIB_3702</name>
</gene>
<dbReference type="PROSITE" id="PS50156">
    <property type="entry name" value="SSD"/>
    <property type="match status" value="1"/>
</dbReference>
<comment type="subcellular location">
    <subcellularLocation>
        <location evidence="1">Cell membrane</location>
        <topology evidence="1">Multi-pass membrane protein</topology>
    </subcellularLocation>
</comment>
<evidence type="ECO:0000256" key="3">
    <source>
        <dbReference type="ARBA" id="ARBA00022692"/>
    </source>
</evidence>
<name>A0A367ZF12_9BACT</name>
<feature type="transmembrane region" description="Helical" evidence="6">
    <location>
        <begin position="86"/>
        <end position="106"/>
    </location>
</feature>
<evidence type="ECO:0000256" key="6">
    <source>
        <dbReference type="SAM" id="Phobius"/>
    </source>
</evidence>
<keyword evidence="3 6" id="KW-0812">Transmembrane</keyword>
<feature type="transmembrane region" description="Helical" evidence="6">
    <location>
        <begin position="551"/>
        <end position="572"/>
    </location>
</feature>
<feature type="transmembrane region" description="Helical" evidence="6">
    <location>
        <begin position="478"/>
        <end position="500"/>
    </location>
</feature>
<comment type="caution">
    <text evidence="8">The sequence shown here is derived from an EMBL/GenBank/DDBJ whole genome shotgun (WGS) entry which is preliminary data.</text>
</comment>
<accession>A0A367ZF12</accession>
<evidence type="ECO:0000256" key="2">
    <source>
        <dbReference type="ARBA" id="ARBA00022475"/>
    </source>
</evidence>
<evidence type="ECO:0000313" key="9">
    <source>
        <dbReference type="Proteomes" id="UP000252355"/>
    </source>
</evidence>
<organism evidence="8 9">
    <name type="scientific">Candidatus Ozemobacter sibiricus</name>
    <dbReference type="NCBI Taxonomy" id="2268124"/>
    <lineage>
        <taxon>Bacteria</taxon>
        <taxon>Candidatus Ozemobacteria</taxon>
        <taxon>Candidatus Ozemobacterales</taxon>
        <taxon>Candidatus Ozemobacteraceae</taxon>
        <taxon>Candidatus Ozemobacter</taxon>
    </lineage>
</organism>
<dbReference type="EMBL" id="QOQW01000037">
    <property type="protein sequence ID" value="RCK75972.1"/>
    <property type="molecule type" value="Genomic_DNA"/>
</dbReference>
<dbReference type="Proteomes" id="UP000252355">
    <property type="component" value="Unassembled WGS sequence"/>
</dbReference>